<feature type="compositionally biased region" description="Acidic residues" evidence="6">
    <location>
        <begin position="1"/>
        <end position="10"/>
    </location>
</feature>
<dbReference type="InterPro" id="IPR045127">
    <property type="entry name" value="TAF11-like"/>
</dbReference>
<dbReference type="PANTHER" id="PTHR13218:SF8">
    <property type="entry name" value="TRANSCRIPTION INITIATION FACTOR TFIID SUBUNIT 11"/>
    <property type="match status" value="1"/>
</dbReference>
<dbReference type="GO" id="GO:0046982">
    <property type="term" value="F:protein heterodimerization activity"/>
    <property type="evidence" value="ECO:0007669"/>
    <property type="project" value="InterPro"/>
</dbReference>
<comment type="similarity">
    <text evidence="2">Belongs to the TAF11 family.</text>
</comment>
<dbReference type="GO" id="GO:0016251">
    <property type="term" value="F:RNA polymerase II general transcription initiation factor activity"/>
    <property type="evidence" value="ECO:0007669"/>
    <property type="project" value="TreeGrafter"/>
</dbReference>
<proteinExistence type="inferred from homology"/>
<evidence type="ECO:0000256" key="2">
    <source>
        <dbReference type="ARBA" id="ARBA00009788"/>
    </source>
</evidence>
<dbReference type="CDD" id="cd08048">
    <property type="entry name" value="HFD_TAF11"/>
    <property type="match status" value="1"/>
</dbReference>
<reference evidence="8 9" key="1">
    <citation type="journal article" date="2024" name="Nat. Commun.">
        <title>Phylogenomics reveals the evolutionary origins of lichenization in chlorophyte algae.</title>
        <authorList>
            <person name="Puginier C."/>
            <person name="Libourel C."/>
            <person name="Otte J."/>
            <person name="Skaloud P."/>
            <person name="Haon M."/>
            <person name="Grisel S."/>
            <person name="Petersen M."/>
            <person name="Berrin J.G."/>
            <person name="Delaux P.M."/>
            <person name="Dal Grande F."/>
            <person name="Keller J."/>
        </authorList>
    </citation>
    <scope>NUCLEOTIDE SEQUENCE [LARGE SCALE GENOMIC DNA]</scope>
    <source>
        <strain evidence="8 9">SAG 245.80</strain>
    </source>
</reference>
<dbReference type="GO" id="GO:0005669">
    <property type="term" value="C:transcription factor TFIID complex"/>
    <property type="evidence" value="ECO:0007669"/>
    <property type="project" value="InterPro"/>
</dbReference>
<dbReference type="InterPro" id="IPR009072">
    <property type="entry name" value="Histone-fold"/>
</dbReference>
<dbReference type="GO" id="GO:0051123">
    <property type="term" value="P:RNA polymerase II preinitiation complex assembly"/>
    <property type="evidence" value="ECO:0007669"/>
    <property type="project" value="InterPro"/>
</dbReference>
<feature type="domain" description="TAFII28-like protein" evidence="7">
    <location>
        <begin position="47"/>
        <end position="108"/>
    </location>
</feature>
<keyword evidence="3" id="KW-0805">Transcription regulation</keyword>
<dbReference type="SUPFAM" id="SSF47113">
    <property type="entry name" value="Histone-fold"/>
    <property type="match status" value="1"/>
</dbReference>
<dbReference type="EMBL" id="JALJOU010000015">
    <property type="protein sequence ID" value="KAK9839626.1"/>
    <property type="molecule type" value="Genomic_DNA"/>
</dbReference>
<evidence type="ECO:0000313" key="8">
    <source>
        <dbReference type="EMBL" id="KAK9839626.1"/>
    </source>
</evidence>
<accession>A0AAW1S0X9</accession>
<dbReference type="Gene3D" id="1.10.20.10">
    <property type="entry name" value="Histone, subunit A"/>
    <property type="match status" value="1"/>
</dbReference>
<keyword evidence="5" id="KW-0539">Nucleus</keyword>
<protein>
    <recommendedName>
        <fullName evidence="7">TAFII28-like protein domain-containing protein</fullName>
    </recommendedName>
</protein>
<evidence type="ECO:0000259" key="7">
    <source>
        <dbReference type="Pfam" id="PF04719"/>
    </source>
</evidence>
<evidence type="ECO:0000313" key="9">
    <source>
        <dbReference type="Proteomes" id="UP001445335"/>
    </source>
</evidence>
<evidence type="ECO:0000256" key="6">
    <source>
        <dbReference type="SAM" id="MobiDB-lite"/>
    </source>
</evidence>
<organism evidence="8 9">
    <name type="scientific">Elliptochloris bilobata</name>
    <dbReference type="NCBI Taxonomy" id="381761"/>
    <lineage>
        <taxon>Eukaryota</taxon>
        <taxon>Viridiplantae</taxon>
        <taxon>Chlorophyta</taxon>
        <taxon>core chlorophytes</taxon>
        <taxon>Trebouxiophyceae</taxon>
        <taxon>Trebouxiophyceae incertae sedis</taxon>
        <taxon>Elliptochloris clade</taxon>
        <taxon>Elliptochloris</taxon>
    </lineage>
</organism>
<evidence type="ECO:0000256" key="5">
    <source>
        <dbReference type="ARBA" id="ARBA00023242"/>
    </source>
</evidence>
<gene>
    <name evidence="8" type="ORF">WJX81_001557</name>
</gene>
<comment type="caution">
    <text evidence="8">The sequence shown here is derived from an EMBL/GenBank/DDBJ whole genome shotgun (WGS) entry which is preliminary data.</text>
</comment>
<keyword evidence="4" id="KW-0804">Transcription</keyword>
<evidence type="ECO:0000256" key="1">
    <source>
        <dbReference type="ARBA" id="ARBA00004123"/>
    </source>
</evidence>
<dbReference type="Proteomes" id="UP001445335">
    <property type="component" value="Unassembled WGS sequence"/>
</dbReference>
<sequence>MDQDDDDLEKELERGLAEAEAEAEVEAEAAARSGPEPGADGGQNQQILDSLTPEELARYEAFRRSTLNKTAMKRLLHNVTNQAPNPETAIVMCGVAKIFVGELIETARGSFIVHLSLHGRIPQQDQPAPQAPVRWL</sequence>
<comment type="subcellular location">
    <subcellularLocation>
        <location evidence="1">Nucleus</location>
    </subcellularLocation>
</comment>
<dbReference type="AlphaFoldDB" id="A0AAW1S0X9"/>
<dbReference type="Pfam" id="PF04719">
    <property type="entry name" value="TAFII28"/>
    <property type="match status" value="1"/>
</dbReference>
<keyword evidence="9" id="KW-1185">Reference proteome</keyword>
<evidence type="ECO:0000256" key="4">
    <source>
        <dbReference type="ARBA" id="ARBA00023163"/>
    </source>
</evidence>
<evidence type="ECO:0000256" key="3">
    <source>
        <dbReference type="ARBA" id="ARBA00023015"/>
    </source>
</evidence>
<feature type="region of interest" description="Disordered" evidence="6">
    <location>
        <begin position="1"/>
        <end position="50"/>
    </location>
</feature>
<name>A0AAW1S0X9_9CHLO</name>
<dbReference type="InterPro" id="IPR006809">
    <property type="entry name" value="TAFII28_dom"/>
</dbReference>
<dbReference type="PANTHER" id="PTHR13218">
    <property type="entry name" value="TRANSCRIPTION INITIATION FACTOR TFIID SUBUNIT 11-RELATED"/>
    <property type="match status" value="1"/>
</dbReference>